<keyword evidence="3" id="KW-1185">Reference proteome</keyword>
<dbReference type="EMBL" id="QRUP01000023">
    <property type="protein sequence ID" value="RGR69563.1"/>
    <property type="molecule type" value="Genomic_DNA"/>
</dbReference>
<dbReference type="Pfam" id="PF00753">
    <property type="entry name" value="Lactamase_B"/>
    <property type="match status" value="1"/>
</dbReference>
<comment type="caution">
    <text evidence="2">The sequence shown here is derived from an EMBL/GenBank/DDBJ whole genome shotgun (WGS) entry which is preliminary data.</text>
</comment>
<organism evidence="2 3">
    <name type="scientific">Holdemania filiformis</name>
    <dbReference type="NCBI Taxonomy" id="61171"/>
    <lineage>
        <taxon>Bacteria</taxon>
        <taxon>Bacillati</taxon>
        <taxon>Bacillota</taxon>
        <taxon>Erysipelotrichia</taxon>
        <taxon>Erysipelotrichales</taxon>
        <taxon>Erysipelotrichaceae</taxon>
        <taxon>Holdemania</taxon>
    </lineage>
</organism>
<sequence>MNKGARLLGGTDMEIKHIQDHLMSVEEGYVRCFLIEGENAALVIDGGVEAGLREMVEKQTSKPLTFLLTHSDPDHTAACGEFEEILVHPAEMARLAQKRKTQSRFVAVQEGDRLDFEPYHFEVVLIPGHTPGSIALWEKEKRFLISGDSVTNATTFMFGEGRNLRAYLYSLRKLAAIADQLDVIYGSHGPVEVPPSRIGELIALGEQVERGEIQGVPAERFAGDIQEYRSQDAAIYYPAQDKE</sequence>
<reference evidence="2 3" key="1">
    <citation type="submission" date="2018-08" db="EMBL/GenBank/DDBJ databases">
        <title>A genome reference for cultivated species of the human gut microbiota.</title>
        <authorList>
            <person name="Zou Y."/>
            <person name="Xue W."/>
            <person name="Luo G."/>
        </authorList>
    </citation>
    <scope>NUCLEOTIDE SEQUENCE [LARGE SCALE GENOMIC DNA]</scope>
    <source>
        <strain evidence="2 3">AF24-29</strain>
    </source>
</reference>
<dbReference type="Gene3D" id="3.60.15.10">
    <property type="entry name" value="Ribonuclease Z/Hydroxyacylglutathione hydrolase-like"/>
    <property type="match status" value="1"/>
</dbReference>
<evidence type="ECO:0000313" key="3">
    <source>
        <dbReference type="Proteomes" id="UP000284178"/>
    </source>
</evidence>
<protein>
    <submittedName>
        <fullName evidence="2">MBL fold metallo-hydrolase</fullName>
    </submittedName>
</protein>
<dbReference type="AlphaFoldDB" id="A0A412FN55"/>
<gene>
    <name evidence="2" type="ORF">DWY25_14790</name>
</gene>
<proteinExistence type="predicted"/>
<keyword evidence="2" id="KW-0378">Hydrolase</keyword>
<dbReference type="InterPro" id="IPR001279">
    <property type="entry name" value="Metallo-B-lactamas"/>
</dbReference>
<dbReference type="InterPro" id="IPR050662">
    <property type="entry name" value="Sec-metab_biosynth-thioest"/>
</dbReference>
<dbReference type="SUPFAM" id="SSF56281">
    <property type="entry name" value="Metallo-hydrolase/oxidoreductase"/>
    <property type="match status" value="1"/>
</dbReference>
<name>A0A412FN55_9FIRM</name>
<dbReference type="Proteomes" id="UP000284178">
    <property type="component" value="Unassembled WGS sequence"/>
</dbReference>
<evidence type="ECO:0000259" key="1">
    <source>
        <dbReference type="SMART" id="SM00849"/>
    </source>
</evidence>
<dbReference type="SMART" id="SM00849">
    <property type="entry name" value="Lactamase_B"/>
    <property type="match status" value="1"/>
</dbReference>
<dbReference type="GO" id="GO:0016787">
    <property type="term" value="F:hydrolase activity"/>
    <property type="evidence" value="ECO:0007669"/>
    <property type="project" value="UniProtKB-KW"/>
</dbReference>
<dbReference type="PANTHER" id="PTHR23131">
    <property type="entry name" value="ENDORIBONUCLEASE LACTB2"/>
    <property type="match status" value="1"/>
</dbReference>
<dbReference type="InterPro" id="IPR036866">
    <property type="entry name" value="RibonucZ/Hydroxyglut_hydro"/>
</dbReference>
<accession>A0A412FN55</accession>
<evidence type="ECO:0000313" key="2">
    <source>
        <dbReference type="EMBL" id="RGR69563.1"/>
    </source>
</evidence>
<feature type="domain" description="Metallo-beta-lactamase" evidence="1">
    <location>
        <begin position="29"/>
        <end position="188"/>
    </location>
</feature>